<dbReference type="PANTHER" id="PTHR43547">
    <property type="entry name" value="TWO-COMPONENT HISTIDINE KINASE"/>
    <property type="match status" value="1"/>
</dbReference>
<dbReference type="CDD" id="cd17580">
    <property type="entry name" value="REC_2_DhkD-like"/>
    <property type="match status" value="1"/>
</dbReference>
<evidence type="ECO:0000256" key="2">
    <source>
        <dbReference type="ARBA" id="ARBA00012438"/>
    </source>
</evidence>
<dbReference type="SMART" id="SM00448">
    <property type="entry name" value="REC"/>
    <property type="match status" value="2"/>
</dbReference>
<accession>A0ABT5HT22</accession>
<dbReference type="InterPro" id="IPR003661">
    <property type="entry name" value="HisK_dim/P_dom"/>
</dbReference>
<evidence type="ECO:0000259" key="6">
    <source>
        <dbReference type="PROSITE" id="PS50110"/>
    </source>
</evidence>
<feature type="domain" description="Response regulatory" evidence="6">
    <location>
        <begin position="412"/>
        <end position="528"/>
    </location>
</feature>
<evidence type="ECO:0000256" key="4">
    <source>
        <dbReference type="PROSITE-ProRule" id="PRU00169"/>
    </source>
</evidence>
<dbReference type="EMBL" id="JAQQKX010000005">
    <property type="protein sequence ID" value="MDC7683216.1"/>
    <property type="molecule type" value="Genomic_DNA"/>
</dbReference>
<feature type="domain" description="Response regulatory" evidence="6">
    <location>
        <begin position="9"/>
        <end position="126"/>
    </location>
</feature>
<dbReference type="SUPFAM" id="SSF52172">
    <property type="entry name" value="CheY-like"/>
    <property type="match status" value="2"/>
</dbReference>
<dbReference type="InterPro" id="IPR001789">
    <property type="entry name" value="Sig_transdc_resp-reg_receiver"/>
</dbReference>
<reference evidence="7 8" key="1">
    <citation type="submission" date="2023-01" db="EMBL/GenBank/DDBJ databases">
        <title>Novel species of the genus Asticcacaulis isolated from rivers.</title>
        <authorList>
            <person name="Lu H."/>
        </authorList>
    </citation>
    <scope>NUCLEOTIDE SEQUENCE [LARGE SCALE GENOMIC DNA]</scope>
    <source>
        <strain evidence="7 8">BYS171W</strain>
    </source>
</reference>
<comment type="catalytic activity">
    <reaction evidence="1">
        <text>ATP + protein L-histidine = ADP + protein N-phospho-L-histidine.</text>
        <dbReference type="EC" id="2.7.13.3"/>
    </reaction>
</comment>
<keyword evidence="3 4" id="KW-0597">Phosphoprotein</keyword>
<dbReference type="Pfam" id="PF00072">
    <property type="entry name" value="Response_reg"/>
    <property type="match status" value="2"/>
</dbReference>
<dbReference type="EC" id="2.7.13.3" evidence="2"/>
<dbReference type="PRINTS" id="PR00344">
    <property type="entry name" value="BCTRLSENSOR"/>
</dbReference>
<dbReference type="Pfam" id="PF02518">
    <property type="entry name" value="HATPase_c"/>
    <property type="match status" value="1"/>
</dbReference>
<dbReference type="SMART" id="SM00388">
    <property type="entry name" value="HisKA"/>
    <property type="match status" value="1"/>
</dbReference>
<feature type="modified residue" description="4-aspartylphosphate" evidence="4">
    <location>
        <position position="461"/>
    </location>
</feature>
<feature type="domain" description="Histidine kinase" evidence="5">
    <location>
        <begin position="176"/>
        <end position="393"/>
    </location>
</feature>
<evidence type="ECO:0000256" key="1">
    <source>
        <dbReference type="ARBA" id="ARBA00000085"/>
    </source>
</evidence>
<dbReference type="Proteomes" id="UP001214854">
    <property type="component" value="Unassembled WGS sequence"/>
</dbReference>
<evidence type="ECO:0000256" key="3">
    <source>
        <dbReference type="ARBA" id="ARBA00022553"/>
    </source>
</evidence>
<name>A0ABT5HT22_9CAUL</name>
<dbReference type="Gene3D" id="1.10.287.130">
    <property type="match status" value="1"/>
</dbReference>
<dbReference type="PROSITE" id="PS50109">
    <property type="entry name" value="HIS_KIN"/>
    <property type="match status" value="1"/>
</dbReference>
<dbReference type="CDD" id="cd00082">
    <property type="entry name" value="HisKA"/>
    <property type="match status" value="1"/>
</dbReference>
<dbReference type="Pfam" id="PF00512">
    <property type="entry name" value="HisKA"/>
    <property type="match status" value="1"/>
</dbReference>
<dbReference type="PROSITE" id="PS50110">
    <property type="entry name" value="RESPONSE_REGULATORY"/>
    <property type="match status" value="2"/>
</dbReference>
<comment type="caution">
    <text evidence="7">The sequence shown here is derived from an EMBL/GenBank/DDBJ whole genome shotgun (WGS) entry which is preliminary data.</text>
</comment>
<dbReference type="InterPro" id="IPR005467">
    <property type="entry name" value="His_kinase_dom"/>
</dbReference>
<dbReference type="Gene3D" id="3.30.565.10">
    <property type="entry name" value="Histidine kinase-like ATPase, C-terminal domain"/>
    <property type="match status" value="1"/>
</dbReference>
<dbReference type="RefSeq" id="WP_272747691.1">
    <property type="nucleotide sequence ID" value="NZ_JAQQKX010000005.1"/>
</dbReference>
<dbReference type="InterPro" id="IPR011006">
    <property type="entry name" value="CheY-like_superfamily"/>
</dbReference>
<dbReference type="InterPro" id="IPR036097">
    <property type="entry name" value="HisK_dim/P_sf"/>
</dbReference>
<dbReference type="SUPFAM" id="SSF55874">
    <property type="entry name" value="ATPase domain of HSP90 chaperone/DNA topoisomerase II/histidine kinase"/>
    <property type="match status" value="1"/>
</dbReference>
<dbReference type="SUPFAM" id="SSF47384">
    <property type="entry name" value="Homodimeric domain of signal transducing histidine kinase"/>
    <property type="match status" value="1"/>
</dbReference>
<dbReference type="SMART" id="SM00387">
    <property type="entry name" value="HATPase_c"/>
    <property type="match status" value="1"/>
</dbReference>
<organism evidence="7 8">
    <name type="scientific">Asticcacaulis aquaticus</name>
    <dbReference type="NCBI Taxonomy" id="2984212"/>
    <lineage>
        <taxon>Bacteria</taxon>
        <taxon>Pseudomonadati</taxon>
        <taxon>Pseudomonadota</taxon>
        <taxon>Alphaproteobacteria</taxon>
        <taxon>Caulobacterales</taxon>
        <taxon>Caulobacteraceae</taxon>
        <taxon>Asticcacaulis</taxon>
    </lineage>
</organism>
<dbReference type="InterPro" id="IPR036890">
    <property type="entry name" value="HATPase_C_sf"/>
</dbReference>
<evidence type="ECO:0000259" key="5">
    <source>
        <dbReference type="PROSITE" id="PS50109"/>
    </source>
</evidence>
<sequence length="535" mass="59479">MMTPPEPVHILAVDDLPENLLALEALLRRDGLVMLKARSGVEALEILLKQDVALALLDVQMPEMDGFELAEMMRGSERTRRVPIIFLTAGSADRQRRFRGYETGAVDFLQKPIEGDILRSKIEVFIELYQQRQQIAAQRDALAATAEENMRLLRESRRAAEALREADLRKDEFLATLAHELRNPLAPIRNGLQILRLSPDGPMAGNVRDMMDRQMTHLVRLIDDLLDVSRVSQGKIDLKRDRMTAQAAIQAAVETSRPLIDQLEHHFTLDLPEAPVWINGDLTRLAQVIANLLNNAAKYTPEGGRIVLSLSEDDGQAVIRVSDTGLGIDEDMLPKVFDLFTQLDRNLHRAQGGLGIGLALAQKLVHMHGGTIVARSGGLNQGSVFELRLPLSEAATHDRDTDAPVETQRSLNVLVVDDNRESAQTTSWMLELIGHTARTVNDGYAALEAARAEQPDVILLDIGMPGMNGYEVCRELRQNPDLNDTVIIAQTGWGQERDRQKAFEAGFDHHITKPISLDAFTRLLSEVTAEREASL</sequence>
<dbReference type="InterPro" id="IPR004358">
    <property type="entry name" value="Sig_transdc_His_kin-like_C"/>
</dbReference>
<feature type="modified residue" description="4-aspartylphosphate" evidence="4">
    <location>
        <position position="58"/>
    </location>
</feature>
<evidence type="ECO:0000313" key="8">
    <source>
        <dbReference type="Proteomes" id="UP001214854"/>
    </source>
</evidence>
<dbReference type="PANTHER" id="PTHR43547:SF2">
    <property type="entry name" value="HYBRID SIGNAL TRANSDUCTION HISTIDINE KINASE C"/>
    <property type="match status" value="1"/>
</dbReference>
<proteinExistence type="predicted"/>
<evidence type="ECO:0000313" key="7">
    <source>
        <dbReference type="EMBL" id="MDC7683216.1"/>
    </source>
</evidence>
<protein>
    <recommendedName>
        <fullName evidence="2">histidine kinase</fullName>
        <ecNumber evidence="2">2.7.13.3</ecNumber>
    </recommendedName>
</protein>
<dbReference type="Gene3D" id="3.40.50.2300">
    <property type="match status" value="2"/>
</dbReference>
<dbReference type="InterPro" id="IPR003594">
    <property type="entry name" value="HATPase_dom"/>
</dbReference>
<keyword evidence="8" id="KW-1185">Reference proteome</keyword>
<gene>
    <name evidence="7" type="ORF">PQU92_08000</name>
</gene>